<dbReference type="UniPathway" id="UPA00124"/>
<dbReference type="eggNOG" id="COG1091">
    <property type="taxonomic scope" value="Bacteria"/>
</dbReference>
<comment type="function">
    <text evidence="2">Catalyzes the reduction of dTDP-6-deoxy-L-lyxo-4-hexulose to yield dTDP-L-rhamnose.</text>
</comment>
<dbReference type="Gene3D" id="3.90.25.10">
    <property type="entry name" value="UDP-galactose 4-epimerase, domain 1"/>
    <property type="match status" value="1"/>
</dbReference>
<dbReference type="CDD" id="cd05254">
    <property type="entry name" value="dTDP_HR_like_SDR_e"/>
    <property type="match status" value="1"/>
</dbReference>
<comment type="pathway">
    <text evidence="2">Carbohydrate biosynthesis; dTDP-L-rhamnose biosynthesis.</text>
</comment>
<accession>A0A0H3K7V3</accession>
<dbReference type="InterPro" id="IPR036291">
    <property type="entry name" value="NAD(P)-bd_dom_sf"/>
</dbReference>
<dbReference type="NCBIfam" id="TIGR01214">
    <property type="entry name" value="rmlD"/>
    <property type="match status" value="1"/>
</dbReference>
<evidence type="ECO:0000256" key="1">
    <source>
        <dbReference type="ARBA" id="ARBA00010944"/>
    </source>
</evidence>
<comment type="similarity">
    <text evidence="1 2">Belongs to the dTDP-4-dehydrorhamnose reductase family.</text>
</comment>
<evidence type="ECO:0000259" key="3">
    <source>
        <dbReference type="Pfam" id="PF04321"/>
    </source>
</evidence>
<feature type="domain" description="RmlD-like substrate binding" evidence="3">
    <location>
        <begin position="1"/>
        <end position="285"/>
    </location>
</feature>
<dbReference type="AlphaFoldDB" id="A0A0H3K7V3"/>
<dbReference type="GO" id="GO:0019305">
    <property type="term" value="P:dTDP-rhamnose biosynthetic process"/>
    <property type="evidence" value="ECO:0007669"/>
    <property type="project" value="UniProtKB-UniPathway"/>
</dbReference>
<reference evidence="4 5" key="1">
    <citation type="journal article" date="2007" name="Photosyn. Res.">
        <title>Complete nucleotide sequence of the freshwater unicellular cyanobacterium Synechococcus elongatus PCC 6301 chromosome: gene content and organization.</title>
        <authorList>
            <person name="Sugita C."/>
            <person name="Ogata K."/>
            <person name="Shikata M."/>
            <person name="Jikuya H."/>
            <person name="Takano J."/>
            <person name="Furumichi M."/>
            <person name="Kanehisa M."/>
            <person name="Omata T."/>
            <person name="Sugiura M."/>
            <person name="Sugita M."/>
        </authorList>
    </citation>
    <scope>NUCLEOTIDE SEQUENCE [LARGE SCALE GENOMIC DNA]</scope>
    <source>
        <strain evidence="5">ATCC 27144 / PCC 6301 / SAUG 1402/1</strain>
    </source>
</reference>
<evidence type="ECO:0000256" key="2">
    <source>
        <dbReference type="RuleBase" id="RU364082"/>
    </source>
</evidence>
<dbReference type="PANTHER" id="PTHR10491">
    <property type="entry name" value="DTDP-4-DEHYDRORHAMNOSE REDUCTASE"/>
    <property type="match status" value="1"/>
</dbReference>
<evidence type="ECO:0000313" key="5">
    <source>
        <dbReference type="Proteomes" id="UP000001175"/>
    </source>
</evidence>
<dbReference type="SUPFAM" id="SSF51735">
    <property type="entry name" value="NAD(P)-binding Rossmann-fold domains"/>
    <property type="match status" value="1"/>
</dbReference>
<dbReference type="Gene3D" id="3.40.50.720">
    <property type="entry name" value="NAD(P)-binding Rossmann-like Domain"/>
    <property type="match status" value="1"/>
</dbReference>
<organism evidence="4 5">
    <name type="scientific">Synechococcus sp. (strain ATCC 27144 / PCC 6301 / SAUG 1402/1)</name>
    <name type="common">Anacystis nidulans</name>
    <dbReference type="NCBI Taxonomy" id="269084"/>
    <lineage>
        <taxon>Bacteria</taxon>
        <taxon>Bacillati</taxon>
        <taxon>Cyanobacteriota</taxon>
        <taxon>Cyanophyceae</taxon>
        <taxon>Synechococcales</taxon>
        <taxon>Synechococcaceae</taxon>
        <taxon>Synechococcus</taxon>
    </lineage>
</organism>
<dbReference type="InterPro" id="IPR029903">
    <property type="entry name" value="RmlD-like-bd"/>
</dbReference>
<keyword evidence="2" id="KW-0560">Oxidoreductase</keyword>
<name>A0A0H3K7V3_SYNP6</name>
<keyword evidence="2" id="KW-0521">NADP</keyword>
<dbReference type="KEGG" id="syc:syc1994_c"/>
<evidence type="ECO:0000313" key="4">
    <source>
        <dbReference type="EMBL" id="BAD80184.1"/>
    </source>
</evidence>
<dbReference type="EMBL" id="AP008231">
    <property type="protein sequence ID" value="BAD80184.1"/>
    <property type="molecule type" value="Genomic_DNA"/>
</dbReference>
<gene>
    <name evidence="4" type="primary">rfbD</name>
    <name evidence="4" type="ordered locus">syc1994_c</name>
</gene>
<sequence>MKVLLTGAAGQVGQALQRSHPDGVDLIACGRQQLDLSDESAIRAAIQTLRPDWVINAGAYTTVDRAESEPALAIAINSNSVRILAESLAETGGNLLQISTDFVFNGDRNRPYPTDAERQPLSVYGTTKAAAEEAILQFLPERSLIVRTAWVYGLGGRNFVTTMLRLMAERDHLTVVWDQVGTPTWTDSLAAALWQAIAQNLMGIHHCTDAGVASWYDFAVAIQDLALELGLLQQAVPIAAIPSSDYPTPATRPAYSVLDCADFNRAIGHDPLHWRHALAQMLTQVAKNQ</sequence>
<dbReference type="EC" id="1.1.1.133" evidence="2"/>
<dbReference type="GeneID" id="72430975"/>
<dbReference type="RefSeq" id="WP_011244304.1">
    <property type="nucleotide sequence ID" value="NC_006576.1"/>
</dbReference>
<proteinExistence type="inferred from homology"/>
<protein>
    <recommendedName>
        <fullName evidence="2">dTDP-4-dehydrorhamnose reductase</fullName>
        <ecNumber evidence="2">1.1.1.133</ecNumber>
    </recommendedName>
</protein>
<dbReference type="Pfam" id="PF04321">
    <property type="entry name" value="RmlD_sub_bind"/>
    <property type="match status" value="1"/>
</dbReference>
<dbReference type="InterPro" id="IPR005913">
    <property type="entry name" value="dTDP_dehydrorham_reduct"/>
</dbReference>
<dbReference type="GO" id="GO:0008831">
    <property type="term" value="F:dTDP-4-dehydrorhamnose reductase activity"/>
    <property type="evidence" value="ECO:0007669"/>
    <property type="project" value="UniProtKB-EC"/>
</dbReference>
<dbReference type="PANTHER" id="PTHR10491:SF4">
    <property type="entry name" value="METHIONINE ADENOSYLTRANSFERASE 2 SUBUNIT BETA"/>
    <property type="match status" value="1"/>
</dbReference>
<dbReference type="Proteomes" id="UP000001175">
    <property type="component" value="Chromosome"/>
</dbReference>